<dbReference type="GO" id="GO:0071004">
    <property type="term" value="C:U2-type prespliceosome"/>
    <property type="evidence" value="ECO:0007669"/>
    <property type="project" value="TreeGrafter"/>
</dbReference>
<comment type="subcellular location">
    <subcellularLocation>
        <location evidence="1">Nucleus</location>
    </subcellularLocation>
</comment>
<evidence type="ECO:0000256" key="1">
    <source>
        <dbReference type="ARBA" id="ARBA00004123"/>
    </source>
</evidence>
<evidence type="ECO:0000256" key="4">
    <source>
        <dbReference type="ARBA" id="ARBA00023187"/>
    </source>
</evidence>
<evidence type="ECO:0000256" key="7">
    <source>
        <dbReference type="SAM" id="MobiDB-lite"/>
    </source>
</evidence>
<evidence type="ECO:0008006" key="10">
    <source>
        <dbReference type="Google" id="ProtNLM"/>
    </source>
</evidence>
<sequence length="434" mass="50341">MEVEDDATPTESSEIPPGSEAPPGDEVPPGEDADAEAKKMMEDESEMAAIREKIIETRKVVFQMNEQEVSRRWTFEEGICRPYFHVKPLEKVQLKNWRDYLDMEIENGSHERTVILFERCLIACAMYEEFWMKYAKYLEGCDPETAESIYRKACTIFLRKKPAIHLAWAAFEEKRGNFAAADEILQEFEKEMPKLVMIQLRHITLARRQGDFEKVDQLYGKYMEEAASEKEQSFFAIKRARYQAKVLHNVEAARETLELAINKDEVNEKLYLQLLDLEYQQKDMDEMRINALFENAVSKLEPDHKVAFSRRRMEFMEDFGCNVLSVQQAYEAHQKLLKELNAQSGRKRKPEDGSGDDAQNDKKARYDSKQYSNGSSDYSSSYMASHSQGAYGGYGMPSHHGYYDPSWNTGFNSMSYGYHQNQWGPYSGQYYGSQ</sequence>
<feature type="compositionally biased region" description="Low complexity" evidence="7">
    <location>
        <begin position="369"/>
        <end position="382"/>
    </location>
</feature>
<keyword evidence="5" id="KW-0539">Nucleus</keyword>
<evidence type="ECO:0000256" key="6">
    <source>
        <dbReference type="ARBA" id="ARBA00038019"/>
    </source>
</evidence>
<proteinExistence type="inferred from homology"/>
<dbReference type="Pfam" id="PF23241">
    <property type="entry name" value="HAT_PRP39_C"/>
    <property type="match status" value="1"/>
</dbReference>
<feature type="compositionally biased region" description="Basic and acidic residues" evidence="7">
    <location>
        <begin position="359"/>
        <end position="368"/>
    </location>
</feature>
<dbReference type="InterPro" id="IPR059164">
    <property type="entry name" value="HAT_PRP39_C"/>
</dbReference>
<dbReference type="AlphaFoldDB" id="A0AAD9N524"/>
<evidence type="ECO:0000313" key="8">
    <source>
        <dbReference type="EMBL" id="KAK2154584.1"/>
    </source>
</evidence>
<keyword evidence="3" id="KW-0677">Repeat</keyword>
<evidence type="ECO:0000256" key="5">
    <source>
        <dbReference type="ARBA" id="ARBA00023242"/>
    </source>
</evidence>
<dbReference type="GO" id="GO:0000243">
    <property type="term" value="C:commitment complex"/>
    <property type="evidence" value="ECO:0007669"/>
    <property type="project" value="TreeGrafter"/>
</dbReference>
<keyword evidence="2" id="KW-0507">mRNA processing</keyword>
<dbReference type="InterPro" id="IPR003107">
    <property type="entry name" value="HAT"/>
</dbReference>
<dbReference type="InterPro" id="IPR011990">
    <property type="entry name" value="TPR-like_helical_dom_sf"/>
</dbReference>
<dbReference type="GO" id="GO:0000395">
    <property type="term" value="P:mRNA 5'-splice site recognition"/>
    <property type="evidence" value="ECO:0007669"/>
    <property type="project" value="TreeGrafter"/>
</dbReference>
<keyword evidence="4" id="KW-0508">mRNA splicing</keyword>
<dbReference type="GO" id="GO:0005685">
    <property type="term" value="C:U1 snRNP"/>
    <property type="evidence" value="ECO:0007669"/>
    <property type="project" value="TreeGrafter"/>
</dbReference>
<dbReference type="EMBL" id="JAODUP010000264">
    <property type="protein sequence ID" value="KAK2154584.1"/>
    <property type="molecule type" value="Genomic_DNA"/>
</dbReference>
<evidence type="ECO:0000256" key="2">
    <source>
        <dbReference type="ARBA" id="ARBA00022664"/>
    </source>
</evidence>
<accession>A0AAD9N524</accession>
<organism evidence="8 9">
    <name type="scientific">Paralvinella palmiformis</name>
    <dbReference type="NCBI Taxonomy" id="53620"/>
    <lineage>
        <taxon>Eukaryota</taxon>
        <taxon>Metazoa</taxon>
        <taxon>Spiralia</taxon>
        <taxon>Lophotrochozoa</taxon>
        <taxon>Annelida</taxon>
        <taxon>Polychaeta</taxon>
        <taxon>Sedentaria</taxon>
        <taxon>Canalipalpata</taxon>
        <taxon>Terebellida</taxon>
        <taxon>Terebelliformia</taxon>
        <taxon>Alvinellidae</taxon>
        <taxon>Paralvinella</taxon>
    </lineage>
</organism>
<feature type="region of interest" description="Disordered" evidence="7">
    <location>
        <begin position="341"/>
        <end position="382"/>
    </location>
</feature>
<evidence type="ECO:0000256" key="3">
    <source>
        <dbReference type="ARBA" id="ARBA00022737"/>
    </source>
</evidence>
<gene>
    <name evidence="8" type="ORF">LSH36_264g01031</name>
</gene>
<feature type="region of interest" description="Disordered" evidence="7">
    <location>
        <begin position="1"/>
        <end position="41"/>
    </location>
</feature>
<dbReference type="PANTHER" id="PTHR17204">
    <property type="entry name" value="PRE-MRNA PROCESSING PROTEIN PRP39-RELATED"/>
    <property type="match status" value="1"/>
</dbReference>
<dbReference type="SUPFAM" id="SSF48452">
    <property type="entry name" value="TPR-like"/>
    <property type="match status" value="1"/>
</dbReference>
<protein>
    <recommendedName>
        <fullName evidence="10">Pre-mRNA-processing factor 39</fullName>
    </recommendedName>
</protein>
<dbReference type="SMART" id="SM00386">
    <property type="entry name" value="HAT"/>
    <property type="match status" value="3"/>
</dbReference>
<dbReference type="Proteomes" id="UP001208570">
    <property type="component" value="Unassembled WGS sequence"/>
</dbReference>
<keyword evidence="9" id="KW-1185">Reference proteome</keyword>
<reference evidence="8" key="1">
    <citation type="journal article" date="2023" name="Mol. Biol. Evol.">
        <title>Third-Generation Sequencing Reveals the Adaptive Role of the Epigenome in Three Deep-Sea Polychaetes.</title>
        <authorList>
            <person name="Perez M."/>
            <person name="Aroh O."/>
            <person name="Sun Y."/>
            <person name="Lan Y."/>
            <person name="Juniper S.K."/>
            <person name="Young C.R."/>
            <person name="Angers B."/>
            <person name="Qian P.Y."/>
        </authorList>
    </citation>
    <scope>NUCLEOTIDE SEQUENCE</scope>
    <source>
        <strain evidence="8">P08H-3</strain>
    </source>
</reference>
<dbReference type="GO" id="GO:0030627">
    <property type="term" value="F:pre-mRNA 5'-splice site binding"/>
    <property type="evidence" value="ECO:0007669"/>
    <property type="project" value="TreeGrafter"/>
</dbReference>
<dbReference type="PANTHER" id="PTHR17204:SF5">
    <property type="entry name" value="PRE-MRNA-PROCESSING FACTOR 39"/>
    <property type="match status" value="1"/>
</dbReference>
<comment type="caution">
    <text evidence="8">The sequence shown here is derived from an EMBL/GenBank/DDBJ whole genome shotgun (WGS) entry which is preliminary data.</text>
</comment>
<dbReference type="Gene3D" id="1.25.40.10">
    <property type="entry name" value="Tetratricopeptide repeat domain"/>
    <property type="match status" value="1"/>
</dbReference>
<evidence type="ECO:0000313" key="9">
    <source>
        <dbReference type="Proteomes" id="UP001208570"/>
    </source>
</evidence>
<dbReference type="FunFam" id="1.25.40.10:FF:000063">
    <property type="entry name" value="Pre-mRNA processing factor 39"/>
    <property type="match status" value="1"/>
</dbReference>
<name>A0AAD9N524_9ANNE</name>
<comment type="similarity">
    <text evidence="6">Belongs to the PRP39 family.</text>
</comment>